<reference evidence="2" key="1">
    <citation type="submission" date="2023-06" db="EMBL/GenBank/DDBJ databases">
        <authorList>
            <person name="Kurt Z."/>
        </authorList>
    </citation>
    <scope>NUCLEOTIDE SEQUENCE</scope>
</reference>
<evidence type="ECO:0000256" key="1">
    <source>
        <dbReference type="SAM" id="MobiDB-lite"/>
    </source>
</evidence>
<feature type="region of interest" description="Disordered" evidence="1">
    <location>
        <begin position="94"/>
        <end position="124"/>
    </location>
</feature>
<dbReference type="Proteomes" id="UP001642409">
    <property type="component" value="Unassembled WGS sequence"/>
</dbReference>
<feature type="compositionally biased region" description="Basic residues" evidence="1">
    <location>
        <begin position="111"/>
        <end position="124"/>
    </location>
</feature>
<protein>
    <submittedName>
        <fullName evidence="3">Hypothetical_protein</fullName>
    </submittedName>
</protein>
<gene>
    <name evidence="2" type="ORF">HINF_LOCUS39808</name>
    <name evidence="3" type="ORF">HINF_LOCUS6979</name>
</gene>
<dbReference type="EMBL" id="CAXDID020000014">
    <property type="protein sequence ID" value="CAL5982109.1"/>
    <property type="molecule type" value="Genomic_DNA"/>
</dbReference>
<accession>A0AA86Q6I0</accession>
<sequence length="124" mass="14600">MLVIFNHVILGPPPMGFYTTVQGFKGQGYSKRVFSHFEYSDCLIYQDIQSNLMIIVQSFYKRNLISKDHCGIFQQKIKSLKKIENIEDILKQREQNLPAQQEQPKRSQSVKPHKGHIKDRRIEH</sequence>
<reference evidence="3 4" key="2">
    <citation type="submission" date="2024-07" db="EMBL/GenBank/DDBJ databases">
        <authorList>
            <person name="Akdeniz Z."/>
        </authorList>
    </citation>
    <scope>NUCLEOTIDE SEQUENCE [LARGE SCALE GENOMIC DNA]</scope>
</reference>
<keyword evidence="4" id="KW-1185">Reference proteome</keyword>
<evidence type="ECO:0000313" key="3">
    <source>
        <dbReference type="EMBL" id="CAL5982109.1"/>
    </source>
</evidence>
<comment type="caution">
    <text evidence="2">The sequence shown here is derived from an EMBL/GenBank/DDBJ whole genome shotgun (WGS) entry which is preliminary data.</text>
</comment>
<feature type="compositionally biased region" description="Polar residues" evidence="1">
    <location>
        <begin position="95"/>
        <end position="110"/>
    </location>
</feature>
<evidence type="ECO:0000313" key="4">
    <source>
        <dbReference type="Proteomes" id="UP001642409"/>
    </source>
</evidence>
<dbReference type="AlphaFoldDB" id="A0AA86Q6I0"/>
<proteinExistence type="predicted"/>
<evidence type="ECO:0000313" key="2">
    <source>
        <dbReference type="EMBL" id="CAI9952163.1"/>
    </source>
</evidence>
<organism evidence="2">
    <name type="scientific">Hexamita inflata</name>
    <dbReference type="NCBI Taxonomy" id="28002"/>
    <lineage>
        <taxon>Eukaryota</taxon>
        <taxon>Metamonada</taxon>
        <taxon>Diplomonadida</taxon>
        <taxon>Hexamitidae</taxon>
        <taxon>Hexamitinae</taxon>
        <taxon>Hexamita</taxon>
    </lineage>
</organism>
<name>A0AA86Q6I0_9EUKA</name>
<dbReference type="EMBL" id="CATOUU010000831">
    <property type="protein sequence ID" value="CAI9952163.1"/>
    <property type="molecule type" value="Genomic_DNA"/>
</dbReference>